<sequence>MTYLPADAKGLCLALTQVARNDQDARVRPACENRLSDITDSPPTPVAWGARLRAPTLKGGREPTRALMPLDAESIRINRVPPGACG</sequence>
<keyword evidence="2" id="KW-1185">Reference proteome</keyword>
<gene>
    <name evidence="1" type="ORF">GCM10010246_84470</name>
</gene>
<comment type="caution">
    <text evidence="1">The sequence shown here is derived from an EMBL/GenBank/DDBJ whole genome shotgun (WGS) entry which is preliminary data.</text>
</comment>
<reference evidence="1 2" key="1">
    <citation type="journal article" date="2019" name="Int. J. Syst. Evol. Microbiol.">
        <title>The Global Catalogue of Microorganisms (GCM) 10K type strain sequencing project: providing services to taxonomists for standard genome sequencing and annotation.</title>
        <authorList>
            <consortium name="The Broad Institute Genomics Platform"/>
            <consortium name="The Broad Institute Genome Sequencing Center for Infectious Disease"/>
            <person name="Wu L."/>
            <person name="Ma J."/>
        </authorList>
    </citation>
    <scope>NUCLEOTIDE SEQUENCE [LARGE SCALE GENOMIC DNA]</scope>
    <source>
        <strain evidence="1 2">JCM 4316</strain>
    </source>
</reference>
<evidence type="ECO:0000313" key="2">
    <source>
        <dbReference type="Proteomes" id="UP001500253"/>
    </source>
</evidence>
<dbReference type="Proteomes" id="UP001500253">
    <property type="component" value="Unassembled WGS sequence"/>
</dbReference>
<accession>A0ABN3HDG8</accession>
<protein>
    <recommendedName>
        <fullName evidence="3">Transposase</fullName>
    </recommendedName>
</protein>
<evidence type="ECO:0008006" key="3">
    <source>
        <dbReference type="Google" id="ProtNLM"/>
    </source>
</evidence>
<name>A0ABN3HDG8_9ACTN</name>
<proteinExistence type="predicted"/>
<evidence type="ECO:0000313" key="1">
    <source>
        <dbReference type="EMBL" id="GAA2376730.1"/>
    </source>
</evidence>
<organism evidence="1 2">
    <name type="scientific">Streptomyces cuspidosporus</name>
    <dbReference type="NCBI Taxonomy" id="66882"/>
    <lineage>
        <taxon>Bacteria</taxon>
        <taxon>Bacillati</taxon>
        <taxon>Actinomycetota</taxon>
        <taxon>Actinomycetes</taxon>
        <taxon>Kitasatosporales</taxon>
        <taxon>Streptomycetaceae</taxon>
        <taxon>Streptomyces</taxon>
    </lineage>
</organism>
<dbReference type="EMBL" id="BAAASD010000097">
    <property type="protein sequence ID" value="GAA2376730.1"/>
    <property type="molecule type" value="Genomic_DNA"/>
</dbReference>